<reference evidence="1 2" key="1">
    <citation type="submission" date="2020-04" db="EMBL/GenBank/DDBJ databases">
        <title>Genome-Wide Identification of 5-Methylcytosine Sites in Bacterial Genomes By High-Throughput Sequencing of MspJI Restriction Fragments.</title>
        <authorList>
            <person name="Wu V."/>
        </authorList>
    </citation>
    <scope>NUCLEOTIDE SEQUENCE [LARGE SCALE GENOMIC DNA]</scope>
    <source>
        <strain evidence="1 2">S2</strain>
    </source>
</reference>
<protein>
    <submittedName>
        <fullName evidence="1">Uncharacterized protein</fullName>
    </submittedName>
</protein>
<organism evidence="1 2">
    <name type="scientific">Priestia megaterium</name>
    <name type="common">Bacillus megaterium</name>
    <dbReference type="NCBI Taxonomy" id="1404"/>
    <lineage>
        <taxon>Bacteria</taxon>
        <taxon>Bacillati</taxon>
        <taxon>Bacillota</taxon>
        <taxon>Bacilli</taxon>
        <taxon>Bacillales</taxon>
        <taxon>Bacillaceae</taxon>
        <taxon>Priestia</taxon>
    </lineage>
</organism>
<dbReference type="EMBL" id="CP051128">
    <property type="protein sequence ID" value="QIZ07199.1"/>
    <property type="molecule type" value="Genomic_DNA"/>
</dbReference>
<reference evidence="1 2" key="2">
    <citation type="submission" date="2020-04" db="EMBL/GenBank/DDBJ databases">
        <authorList>
            <person name="Fomenkov A."/>
            <person name="Anton B.P."/>
            <person name="Roberts R.J."/>
        </authorList>
    </citation>
    <scope>NUCLEOTIDE SEQUENCE [LARGE SCALE GENOMIC DNA]</scope>
    <source>
        <strain evidence="1 2">S2</strain>
    </source>
</reference>
<dbReference type="AlphaFoldDB" id="A0A6H1P0W5"/>
<name>A0A6H1P0W5_PRIMG</name>
<evidence type="ECO:0000313" key="2">
    <source>
        <dbReference type="Proteomes" id="UP000501868"/>
    </source>
</evidence>
<dbReference type="Proteomes" id="UP000501868">
    <property type="component" value="Chromosome"/>
</dbReference>
<evidence type="ECO:0000313" key="1">
    <source>
        <dbReference type="EMBL" id="QIZ07199.1"/>
    </source>
</evidence>
<gene>
    <name evidence="1" type="ORF">HFZ78_11150</name>
</gene>
<proteinExistence type="predicted"/>
<sequence length="105" mass="12460">MPHFNKTINDRRKEVAELAANKALEIPILPSGYWFHHDLRDNFYYAIHLFAYCVDKELANNWSEEKREHAKKIALDMITKVLSLQMKDFHDPMYGHWPLNLGNHP</sequence>
<accession>A0A6H1P0W5</accession>